<dbReference type="EMBL" id="FSRQ01000001">
    <property type="protein sequence ID" value="SIO04804.1"/>
    <property type="molecule type" value="Genomic_DNA"/>
</dbReference>
<reference evidence="2" key="1">
    <citation type="submission" date="2016-12" db="EMBL/GenBank/DDBJ databases">
        <authorList>
            <person name="Varghese N."/>
            <person name="Submissions S."/>
        </authorList>
    </citation>
    <scope>NUCLEOTIDE SEQUENCE [LARGE SCALE GENOMIC DNA]</scope>
    <source>
        <strain evidence="2">DSM 16779</strain>
    </source>
</reference>
<gene>
    <name evidence="1" type="ORF">SAMN05421769_2017</name>
</gene>
<dbReference type="Proteomes" id="UP000184782">
    <property type="component" value="Unassembled WGS sequence"/>
</dbReference>
<keyword evidence="2" id="KW-1185">Reference proteome</keyword>
<organism evidence="1 2">
    <name type="scientific">Chryseobacterium scophthalmum</name>
    <dbReference type="NCBI Taxonomy" id="59733"/>
    <lineage>
        <taxon>Bacteria</taxon>
        <taxon>Pseudomonadati</taxon>
        <taxon>Bacteroidota</taxon>
        <taxon>Flavobacteriia</taxon>
        <taxon>Flavobacteriales</taxon>
        <taxon>Weeksellaceae</taxon>
        <taxon>Chryseobacterium group</taxon>
        <taxon>Chryseobacterium</taxon>
    </lineage>
</organism>
<proteinExistence type="predicted"/>
<name>A0A1N6GBC9_9FLAO</name>
<accession>A0A1N6GBC9</accession>
<sequence>MEDLVNYYNLLNAETMGACRENFNIIVKIDRLHSLTRLIDLFKKNLLNFHHPTSGFPLR</sequence>
<evidence type="ECO:0000313" key="2">
    <source>
        <dbReference type="Proteomes" id="UP000184782"/>
    </source>
</evidence>
<evidence type="ECO:0000313" key="1">
    <source>
        <dbReference type="EMBL" id="SIO04804.1"/>
    </source>
</evidence>
<protein>
    <submittedName>
        <fullName evidence="1">Uncharacterized protein</fullName>
    </submittedName>
</protein>
<dbReference type="AlphaFoldDB" id="A0A1N6GBC9"/>
<dbReference type="STRING" id="59733.SAMN05421769_2017"/>